<dbReference type="SMART" id="SM00186">
    <property type="entry name" value="FBG"/>
    <property type="match status" value="1"/>
</dbReference>
<dbReference type="SUPFAM" id="SSF56496">
    <property type="entry name" value="Fibrinogen C-terminal domain-like"/>
    <property type="match status" value="1"/>
</dbReference>
<evidence type="ECO:0000256" key="5">
    <source>
        <dbReference type="SAM" id="Coils"/>
    </source>
</evidence>
<dbReference type="Gene3D" id="3.90.215.10">
    <property type="entry name" value="Gamma Fibrinogen, chain A, domain 1"/>
    <property type="match status" value="1"/>
</dbReference>
<keyword evidence="2" id="KW-0964">Secreted</keyword>
<dbReference type="PANTHER" id="PTHR47221">
    <property type="entry name" value="FIBRINOGEN ALPHA CHAIN"/>
    <property type="match status" value="1"/>
</dbReference>
<evidence type="ECO:0000256" key="1">
    <source>
        <dbReference type="ARBA" id="ARBA00004613"/>
    </source>
</evidence>
<reference evidence="8 9" key="1">
    <citation type="submission" date="2024-04" db="EMBL/GenBank/DDBJ databases">
        <authorList>
            <consortium name="Genoscope - CEA"/>
            <person name="William W."/>
        </authorList>
    </citation>
    <scope>NUCLEOTIDE SEQUENCE [LARGE SCALE GENOMIC DNA]</scope>
</reference>
<dbReference type="InterPro" id="IPR036056">
    <property type="entry name" value="Fibrinogen-like_C"/>
</dbReference>
<dbReference type="GO" id="GO:0005201">
    <property type="term" value="F:extracellular matrix structural constituent"/>
    <property type="evidence" value="ECO:0007669"/>
    <property type="project" value="TreeGrafter"/>
</dbReference>
<protein>
    <recommendedName>
        <fullName evidence="7">Fibrinogen C-terminal domain-containing protein</fullName>
    </recommendedName>
</protein>
<dbReference type="EMBL" id="CAXITT010000073">
    <property type="protein sequence ID" value="CAL1530632.1"/>
    <property type="molecule type" value="Genomic_DNA"/>
</dbReference>
<evidence type="ECO:0000256" key="6">
    <source>
        <dbReference type="SAM" id="SignalP"/>
    </source>
</evidence>
<dbReference type="AlphaFoldDB" id="A0AAV2HA59"/>
<evidence type="ECO:0000313" key="9">
    <source>
        <dbReference type="Proteomes" id="UP001497497"/>
    </source>
</evidence>
<name>A0AAV2HA59_LYMST</name>
<dbReference type="PROSITE" id="PS00514">
    <property type="entry name" value="FIBRINOGEN_C_1"/>
    <property type="match status" value="1"/>
</dbReference>
<gene>
    <name evidence="8" type="ORF">GSLYS_00004757001</name>
</gene>
<evidence type="ECO:0000259" key="7">
    <source>
        <dbReference type="PROSITE" id="PS51406"/>
    </source>
</evidence>
<dbReference type="CDD" id="cd00087">
    <property type="entry name" value="FReD"/>
    <property type="match status" value="1"/>
</dbReference>
<dbReference type="Pfam" id="PF00147">
    <property type="entry name" value="Fibrinogen_C"/>
    <property type="match status" value="1"/>
</dbReference>
<comment type="subcellular location">
    <subcellularLocation>
        <location evidence="1">Secreted</location>
    </subcellularLocation>
</comment>
<dbReference type="Proteomes" id="UP001497497">
    <property type="component" value="Unassembled WGS sequence"/>
</dbReference>
<evidence type="ECO:0000256" key="4">
    <source>
        <dbReference type="ARBA" id="ARBA00023180"/>
    </source>
</evidence>
<sequence>MILPDLPRLVRLRHSHISQTLSLVLFTHLVVVSSSTVAATAQTHLCSYTLVVNEFDISKCPSLGEPAQADGAEFQAQKTKTASDLNKFGIPNAQHGNHLYQKPDHKAERHKNLGVDGEDAASLNSLVKDMESKLLDEMVRSRELNSTLSRHEALLSTAQKTLESYKANFTSVFRTMMQMERKLQHQRKINRSLNKKLSNVILDVVEVNNVLTQKIPTGDTTVQSKKFAVESSVGTRSCPGITDSSKQFKDCSEIYDAGHQKSGVYYIKPLYSGCPIPVWCDMDAPKAGWLVIQRRKDGSVNFTQPWDKYRSGFGDVSGEHWLGNDNIFLLTNQDRYQLRIDLWDFSGNRVFAIYSSFKIDGERDGYKLHISGFSGSAQDSLHKHNNKKFSTIDRDQDTRREANCAQEWEAGWWFDNCWFALLNGLYQNRSDVSWRGLAWSHWKREQLKATEMKIRPQQELTEQDE</sequence>
<dbReference type="InterPro" id="IPR014716">
    <property type="entry name" value="Fibrinogen_a/b/g_C_1"/>
</dbReference>
<dbReference type="GO" id="GO:0005577">
    <property type="term" value="C:fibrinogen complex"/>
    <property type="evidence" value="ECO:0007669"/>
    <property type="project" value="TreeGrafter"/>
</dbReference>
<evidence type="ECO:0000256" key="3">
    <source>
        <dbReference type="ARBA" id="ARBA00023157"/>
    </source>
</evidence>
<accession>A0AAV2HA59</accession>
<proteinExistence type="predicted"/>
<dbReference type="InterPro" id="IPR002181">
    <property type="entry name" value="Fibrinogen_a/b/g_C_dom"/>
</dbReference>
<dbReference type="InterPro" id="IPR037579">
    <property type="entry name" value="FIB_ANG-like"/>
</dbReference>
<feature type="signal peptide" evidence="6">
    <location>
        <begin position="1"/>
        <end position="34"/>
    </location>
</feature>
<comment type="caution">
    <text evidence="8">The sequence shown here is derived from an EMBL/GenBank/DDBJ whole genome shotgun (WGS) entry which is preliminary data.</text>
</comment>
<dbReference type="PROSITE" id="PS51406">
    <property type="entry name" value="FIBRINOGEN_C_2"/>
    <property type="match status" value="1"/>
</dbReference>
<feature type="coiled-coil region" evidence="5">
    <location>
        <begin position="148"/>
        <end position="196"/>
    </location>
</feature>
<feature type="chain" id="PRO_5043337530" description="Fibrinogen C-terminal domain-containing protein" evidence="6">
    <location>
        <begin position="35"/>
        <end position="465"/>
    </location>
</feature>
<keyword evidence="4" id="KW-0325">Glycoprotein</keyword>
<organism evidence="8 9">
    <name type="scientific">Lymnaea stagnalis</name>
    <name type="common">Great pond snail</name>
    <name type="synonym">Helix stagnalis</name>
    <dbReference type="NCBI Taxonomy" id="6523"/>
    <lineage>
        <taxon>Eukaryota</taxon>
        <taxon>Metazoa</taxon>
        <taxon>Spiralia</taxon>
        <taxon>Lophotrochozoa</taxon>
        <taxon>Mollusca</taxon>
        <taxon>Gastropoda</taxon>
        <taxon>Heterobranchia</taxon>
        <taxon>Euthyneura</taxon>
        <taxon>Panpulmonata</taxon>
        <taxon>Hygrophila</taxon>
        <taxon>Lymnaeoidea</taxon>
        <taxon>Lymnaeidae</taxon>
        <taxon>Lymnaea</taxon>
    </lineage>
</organism>
<dbReference type="PANTHER" id="PTHR47221:SF5">
    <property type="entry name" value="FIBRINOGEN C-TERMINAL DOMAIN-CONTAINING PROTEIN"/>
    <property type="match status" value="1"/>
</dbReference>
<keyword evidence="6" id="KW-0732">Signal</keyword>
<feature type="domain" description="Fibrinogen C-terminal" evidence="7">
    <location>
        <begin position="242"/>
        <end position="458"/>
    </location>
</feature>
<dbReference type="InterPro" id="IPR020837">
    <property type="entry name" value="Fibrinogen_CS"/>
</dbReference>
<evidence type="ECO:0000313" key="8">
    <source>
        <dbReference type="EMBL" id="CAL1530632.1"/>
    </source>
</evidence>
<keyword evidence="9" id="KW-1185">Reference proteome</keyword>
<dbReference type="GO" id="GO:0034116">
    <property type="term" value="P:positive regulation of heterotypic cell-cell adhesion"/>
    <property type="evidence" value="ECO:0007669"/>
    <property type="project" value="TreeGrafter"/>
</dbReference>
<keyword evidence="5" id="KW-0175">Coiled coil</keyword>
<dbReference type="GO" id="GO:0030674">
    <property type="term" value="F:protein-macromolecule adaptor activity"/>
    <property type="evidence" value="ECO:0007669"/>
    <property type="project" value="TreeGrafter"/>
</dbReference>
<keyword evidence="3" id="KW-1015">Disulfide bond</keyword>
<dbReference type="FunFam" id="3.90.215.10:FF:000001">
    <property type="entry name" value="Tenascin isoform 1"/>
    <property type="match status" value="1"/>
</dbReference>
<evidence type="ECO:0000256" key="2">
    <source>
        <dbReference type="ARBA" id="ARBA00022525"/>
    </source>
</evidence>